<dbReference type="GO" id="GO:0008270">
    <property type="term" value="F:zinc ion binding"/>
    <property type="evidence" value="ECO:0007669"/>
    <property type="project" value="UniProtKB-KW"/>
</dbReference>
<evidence type="ECO:0000256" key="2">
    <source>
        <dbReference type="SAM" id="MobiDB-lite"/>
    </source>
</evidence>
<keyword evidence="5" id="KW-1185">Reference proteome</keyword>
<comment type="caution">
    <text evidence="4">The sequence shown here is derived from an EMBL/GenBank/DDBJ whole genome shotgun (WGS) entry which is preliminary data.</text>
</comment>
<dbReference type="SUPFAM" id="SSF57667">
    <property type="entry name" value="beta-beta-alpha zinc fingers"/>
    <property type="match status" value="1"/>
</dbReference>
<evidence type="ECO:0000313" key="4">
    <source>
        <dbReference type="EMBL" id="OPB40960.1"/>
    </source>
</evidence>
<feature type="compositionally biased region" description="Polar residues" evidence="2">
    <location>
        <begin position="44"/>
        <end position="57"/>
    </location>
</feature>
<keyword evidence="1" id="KW-0863">Zinc-finger</keyword>
<protein>
    <recommendedName>
        <fullName evidence="3">C2H2-type domain-containing protein</fullName>
    </recommendedName>
</protein>
<accession>A0A1T3CIN5</accession>
<dbReference type="AlphaFoldDB" id="A0A1T3CIN5"/>
<dbReference type="InterPro" id="IPR013087">
    <property type="entry name" value="Znf_C2H2_type"/>
</dbReference>
<evidence type="ECO:0000256" key="1">
    <source>
        <dbReference type="PROSITE-ProRule" id="PRU00042"/>
    </source>
</evidence>
<feature type="compositionally biased region" description="Acidic residues" evidence="2">
    <location>
        <begin position="33"/>
        <end position="43"/>
    </location>
</feature>
<keyword evidence="1" id="KW-0479">Metal-binding</keyword>
<gene>
    <name evidence="4" type="ORF">A0O28_0010410</name>
</gene>
<evidence type="ECO:0000313" key="5">
    <source>
        <dbReference type="Proteomes" id="UP000191004"/>
    </source>
</evidence>
<dbReference type="EMBL" id="LVVK01000017">
    <property type="protein sequence ID" value="OPB40960.1"/>
    <property type="molecule type" value="Genomic_DNA"/>
</dbReference>
<evidence type="ECO:0000259" key="3">
    <source>
        <dbReference type="PROSITE" id="PS50157"/>
    </source>
</evidence>
<reference evidence="4 5" key="1">
    <citation type="submission" date="2016-04" db="EMBL/GenBank/DDBJ databases">
        <title>Multiple horizontal gene transfer events from other fungi enriched the ability of the initially mycotrophic fungus Trichoderma (Ascomycota) to feed on dead plant biomass.</title>
        <authorList>
            <person name="Atanasova L."/>
            <person name="Chenthamara K."/>
            <person name="Zhang J."/>
            <person name="Grujic M."/>
            <person name="Henrissat B."/>
            <person name="Kuo A."/>
            <person name="Aertz A."/>
            <person name="Salamov A."/>
            <person name="Lipzen A."/>
            <person name="Labutti K."/>
            <person name="Barry K."/>
            <person name="Miao Y."/>
            <person name="Rahimi M.J."/>
            <person name="Shen Q."/>
            <person name="Grigoriev I.V."/>
            <person name="Kubicek C.P."/>
            <person name="Druzhinina I.S."/>
        </authorList>
    </citation>
    <scope>NUCLEOTIDE SEQUENCE [LARGE SCALE GENOMIC DNA]</scope>
    <source>
        <strain evidence="4 5">NJAU 4742</strain>
    </source>
</reference>
<dbReference type="PROSITE" id="PS50157">
    <property type="entry name" value="ZINC_FINGER_C2H2_2"/>
    <property type="match status" value="1"/>
</dbReference>
<name>A0A1T3CIN5_9HYPO</name>
<dbReference type="OrthoDB" id="4899871at2759"/>
<dbReference type="Gene3D" id="3.30.160.60">
    <property type="entry name" value="Classic Zinc Finger"/>
    <property type="match status" value="1"/>
</dbReference>
<dbReference type="Proteomes" id="UP000191004">
    <property type="component" value="Unassembled WGS sequence"/>
</dbReference>
<proteinExistence type="predicted"/>
<dbReference type="Pfam" id="PF00096">
    <property type="entry name" value="zf-C2H2"/>
    <property type="match status" value="1"/>
</dbReference>
<keyword evidence="1" id="KW-0862">Zinc</keyword>
<feature type="domain" description="C2H2-type" evidence="3">
    <location>
        <begin position="136"/>
        <end position="164"/>
    </location>
</feature>
<dbReference type="InterPro" id="IPR036236">
    <property type="entry name" value="Znf_C2H2_sf"/>
</dbReference>
<dbReference type="PROSITE" id="PS00028">
    <property type="entry name" value="ZINC_FINGER_C2H2_1"/>
    <property type="match status" value="1"/>
</dbReference>
<sequence length="195" mass="22801">MDSYMANYPQDMGWGSIMPVDPEMSTEPAPFNTDDDNFDDEVEYSSTISFNDPSSDVNPAGERQPGSRWCCGKWKKDDGNFKRHLLTHNKKVPCEAEPLERKLCDKLFADNKARNRHYWVSHKEYAKEHNIPIEDCFCELCGKSFSRRDNFQRHVDNKHSNEAEGEEGKMVIDDKYEIIEFKDEKYARVCRLKDT</sequence>
<feature type="region of interest" description="Disordered" evidence="2">
    <location>
        <begin position="18"/>
        <end position="66"/>
    </location>
</feature>
<organism evidence="4 5">
    <name type="scientific">Trichoderma guizhouense</name>
    <dbReference type="NCBI Taxonomy" id="1491466"/>
    <lineage>
        <taxon>Eukaryota</taxon>
        <taxon>Fungi</taxon>
        <taxon>Dikarya</taxon>
        <taxon>Ascomycota</taxon>
        <taxon>Pezizomycotina</taxon>
        <taxon>Sordariomycetes</taxon>
        <taxon>Hypocreomycetidae</taxon>
        <taxon>Hypocreales</taxon>
        <taxon>Hypocreaceae</taxon>
        <taxon>Trichoderma</taxon>
    </lineage>
</organism>